<feature type="compositionally biased region" description="Basic and acidic residues" evidence="14">
    <location>
        <begin position="23"/>
        <end position="38"/>
    </location>
</feature>
<keyword evidence="9" id="KW-0539">Nucleus</keyword>
<dbReference type="InParanoid" id="W5M3I8"/>
<evidence type="ECO:0000256" key="10">
    <source>
        <dbReference type="ARBA" id="ARBA00023306"/>
    </source>
</evidence>
<dbReference type="PANTHER" id="PTHR13372">
    <property type="entry name" value="GEMININ"/>
    <property type="match status" value="1"/>
</dbReference>
<keyword evidence="16" id="KW-1185">Reference proteome</keyword>
<evidence type="ECO:0000256" key="4">
    <source>
        <dbReference type="ARBA" id="ARBA00022794"/>
    </source>
</evidence>
<dbReference type="STRING" id="7918.ENSLOCP00000002946"/>
<evidence type="ECO:0000256" key="1">
    <source>
        <dbReference type="ARBA" id="ARBA00004123"/>
    </source>
</evidence>
<evidence type="ECO:0000256" key="2">
    <source>
        <dbReference type="ARBA" id="ARBA00007979"/>
    </source>
</evidence>
<dbReference type="InterPro" id="IPR022786">
    <property type="entry name" value="Geminin/Multicilin"/>
</dbReference>
<dbReference type="OMA" id="ATIAWED"/>
<feature type="region of interest" description="Disordered" evidence="14">
    <location>
        <begin position="19"/>
        <end position="39"/>
    </location>
</feature>
<dbReference type="CDD" id="cd22590">
    <property type="entry name" value="McIdas_CC"/>
    <property type="match status" value="1"/>
</dbReference>
<keyword evidence="7" id="KW-0010">Activator</keyword>
<dbReference type="eggNOG" id="ENOG502R4B5">
    <property type="taxonomic scope" value="Eukaryota"/>
</dbReference>
<dbReference type="Ensembl" id="ENSLOCT00000002952.1">
    <property type="protein sequence ID" value="ENSLOCP00000002946.1"/>
    <property type="gene ID" value="ENSLOCG00000002514.1"/>
</dbReference>
<dbReference type="Gene3D" id="1.20.5.1180">
    <property type="entry name" value="Geminin coiled-coil domain"/>
    <property type="match status" value="1"/>
</dbReference>
<proteinExistence type="inferred from homology"/>
<feature type="region of interest" description="Disordered" evidence="14">
    <location>
        <begin position="294"/>
        <end position="315"/>
    </location>
</feature>
<protein>
    <recommendedName>
        <fullName evidence="3">Multicilin</fullName>
    </recommendedName>
    <alternativeName>
        <fullName evidence="11">Multiciliate differentiation and DNA synthesis-associated cell cycle protein</fullName>
    </alternativeName>
    <alternativeName>
        <fullName evidence="12">Protein Idas</fullName>
    </alternativeName>
</protein>
<reference evidence="15" key="3">
    <citation type="submission" date="2025-09" db="UniProtKB">
        <authorList>
            <consortium name="Ensembl"/>
        </authorList>
    </citation>
    <scope>IDENTIFICATION</scope>
</reference>
<evidence type="ECO:0000256" key="13">
    <source>
        <dbReference type="SAM" id="Coils"/>
    </source>
</evidence>
<keyword evidence="6 13" id="KW-0175">Coiled coil</keyword>
<reference evidence="16" key="1">
    <citation type="submission" date="2011-12" db="EMBL/GenBank/DDBJ databases">
        <title>The Draft Genome of Lepisosteus oculatus.</title>
        <authorList>
            <consortium name="The Broad Institute Genome Assembly &amp; Analysis Group"/>
            <consortium name="Computational R&amp;D Group"/>
            <consortium name="and Sequencing Platform"/>
            <person name="Di Palma F."/>
            <person name="Alfoldi J."/>
            <person name="Johnson J."/>
            <person name="Berlin A."/>
            <person name="Gnerre S."/>
            <person name="Jaffe D."/>
            <person name="MacCallum I."/>
            <person name="Young S."/>
            <person name="Walker B.J."/>
            <person name="Lander E.S."/>
            <person name="Lindblad-Toh K."/>
        </authorList>
    </citation>
    <scope>NUCLEOTIDE SEQUENCE [LARGE SCALE GENOMIC DNA]</scope>
</reference>
<feature type="coiled-coil region" evidence="13">
    <location>
        <begin position="196"/>
        <end position="240"/>
    </location>
</feature>
<evidence type="ECO:0000256" key="5">
    <source>
        <dbReference type="ARBA" id="ARBA00023015"/>
    </source>
</evidence>
<keyword evidence="8" id="KW-0804">Transcription</keyword>
<dbReference type="Bgee" id="ENSLOCG00000002514">
    <property type="expression patterns" value="Expressed in testis and 2 other cell types or tissues"/>
</dbReference>
<dbReference type="Proteomes" id="UP000018468">
    <property type="component" value="Linkage group LG2"/>
</dbReference>
<comment type="subcellular location">
    <subcellularLocation>
        <location evidence="1">Nucleus</location>
    </subcellularLocation>
</comment>
<name>W5M3I8_LEPOC</name>
<dbReference type="GO" id="GO:0030174">
    <property type="term" value="P:regulation of DNA-templated DNA replication initiation"/>
    <property type="evidence" value="ECO:0000318"/>
    <property type="project" value="GO_Central"/>
</dbReference>
<evidence type="ECO:0000313" key="15">
    <source>
        <dbReference type="Ensembl" id="ENSLOCP00000002946.1"/>
    </source>
</evidence>
<evidence type="ECO:0000256" key="6">
    <source>
        <dbReference type="ARBA" id="ARBA00023054"/>
    </source>
</evidence>
<evidence type="ECO:0000256" key="14">
    <source>
        <dbReference type="SAM" id="MobiDB-lite"/>
    </source>
</evidence>
<dbReference type="GO" id="GO:0005634">
    <property type="term" value="C:nucleus"/>
    <property type="evidence" value="ECO:0000318"/>
    <property type="project" value="GO_Central"/>
</dbReference>
<dbReference type="Pfam" id="PF07412">
    <property type="entry name" value="Geminin"/>
    <property type="match status" value="1"/>
</dbReference>
<evidence type="ECO:0000313" key="16">
    <source>
        <dbReference type="Proteomes" id="UP000018468"/>
    </source>
</evidence>
<dbReference type="SUPFAM" id="SSF111469">
    <property type="entry name" value="Geminin coiled-coil domain"/>
    <property type="match status" value="1"/>
</dbReference>
<keyword evidence="10" id="KW-0131">Cell cycle</keyword>
<reference evidence="15" key="2">
    <citation type="submission" date="2025-08" db="UniProtKB">
        <authorList>
            <consortium name="Ensembl"/>
        </authorList>
    </citation>
    <scope>IDENTIFICATION</scope>
</reference>
<keyword evidence="4" id="KW-0970">Cilium biogenesis/degradation</keyword>
<dbReference type="PANTHER" id="PTHR13372:SF3">
    <property type="entry name" value="MULTICILIN"/>
    <property type="match status" value="1"/>
</dbReference>
<dbReference type="GeneTree" id="ENSGT00940000153270"/>
<dbReference type="EMBL" id="AHAT01012646">
    <property type="status" value="NOT_ANNOTATED_CDS"/>
    <property type="molecule type" value="Genomic_DNA"/>
</dbReference>
<dbReference type="GO" id="GO:0045786">
    <property type="term" value="P:negative regulation of cell cycle"/>
    <property type="evidence" value="ECO:0000318"/>
    <property type="project" value="GO_Central"/>
</dbReference>
<accession>W5M3I8</accession>
<organism evidence="15 16">
    <name type="scientific">Lepisosteus oculatus</name>
    <name type="common">Spotted gar</name>
    <dbReference type="NCBI Taxonomy" id="7918"/>
    <lineage>
        <taxon>Eukaryota</taxon>
        <taxon>Metazoa</taxon>
        <taxon>Chordata</taxon>
        <taxon>Craniata</taxon>
        <taxon>Vertebrata</taxon>
        <taxon>Euteleostomi</taxon>
        <taxon>Actinopterygii</taxon>
        <taxon>Neopterygii</taxon>
        <taxon>Holostei</taxon>
        <taxon>Semionotiformes</taxon>
        <taxon>Lepisosteidae</taxon>
        <taxon>Lepisosteus</taxon>
    </lineage>
</organism>
<evidence type="ECO:0000256" key="9">
    <source>
        <dbReference type="ARBA" id="ARBA00023242"/>
    </source>
</evidence>
<dbReference type="GO" id="GO:0030030">
    <property type="term" value="P:cell projection organization"/>
    <property type="evidence" value="ECO:0007669"/>
    <property type="project" value="UniProtKB-KW"/>
</dbReference>
<keyword evidence="5" id="KW-0805">Transcription regulation</keyword>
<evidence type="ECO:0000256" key="7">
    <source>
        <dbReference type="ARBA" id="ARBA00023159"/>
    </source>
</evidence>
<comment type="similarity">
    <text evidence="2">Belongs to the geminin family.</text>
</comment>
<evidence type="ECO:0000256" key="12">
    <source>
        <dbReference type="ARBA" id="ARBA00033197"/>
    </source>
</evidence>
<evidence type="ECO:0000256" key="11">
    <source>
        <dbReference type="ARBA" id="ARBA00031136"/>
    </source>
</evidence>
<evidence type="ECO:0000256" key="3">
    <source>
        <dbReference type="ARBA" id="ARBA00018222"/>
    </source>
</evidence>
<evidence type="ECO:0000256" key="8">
    <source>
        <dbReference type="ARBA" id="ARBA00023163"/>
    </source>
</evidence>
<dbReference type="AlphaFoldDB" id="W5M3I8"/>
<sequence length="385" mass="42648">MQNERKAFGRLCPNSLANFSSRIQDRKPSKEDSKKEPPKIVTGNVPVSIYIEETSNIVDEAFATIAWQDLEECTSVLQRESGSVQQQPQNAQIPNSGYDLPVFEDAVGHMIPDHPALMQPCLDSVSLQLPSCDVADFEGCVMSPIPALPEHSLHSTMTYTALSHAPHEGLSPHAEQYWKHVADHNQKALGDALQANNQLHVTLNRKQEEIASLQERNIHLKELADQAKHLASVLDRLMTQPNNANHPTAESCQGNGGIKRRRLEDCFEPVPGCKEVDDILKDITDKCNAVLHRDSKQPRLQQEAEENGSDNQGTGTINMHGAFNGLKTCTTRHSIVVDGGDMEEGMSFKTSIRDHCTIRTLAFPQGNAFTTRTPSGGYKFRWVPS</sequence>